<protein>
    <submittedName>
        <fullName evidence="2">Uncharacterized protein</fullName>
    </submittedName>
</protein>
<name>A0A564YC96_HYMDI</name>
<evidence type="ECO:0000256" key="1">
    <source>
        <dbReference type="SAM" id="Phobius"/>
    </source>
</evidence>
<feature type="transmembrane region" description="Helical" evidence="1">
    <location>
        <begin position="30"/>
        <end position="52"/>
    </location>
</feature>
<organism evidence="2 3">
    <name type="scientific">Hymenolepis diminuta</name>
    <name type="common">Rat tapeworm</name>
    <dbReference type="NCBI Taxonomy" id="6216"/>
    <lineage>
        <taxon>Eukaryota</taxon>
        <taxon>Metazoa</taxon>
        <taxon>Spiralia</taxon>
        <taxon>Lophotrochozoa</taxon>
        <taxon>Platyhelminthes</taxon>
        <taxon>Cestoda</taxon>
        <taxon>Eucestoda</taxon>
        <taxon>Cyclophyllidea</taxon>
        <taxon>Hymenolepididae</taxon>
        <taxon>Hymenolepis</taxon>
    </lineage>
</organism>
<sequence length="69" mass="7483">APTRPAHLLSSSAHSLLYISLSLTHTRFKLVVASLNTFWSNLILVFCSTVIVSSYSNSCELVTVIGVIC</sequence>
<evidence type="ECO:0000313" key="3">
    <source>
        <dbReference type="Proteomes" id="UP000321570"/>
    </source>
</evidence>
<proteinExistence type="predicted"/>
<dbReference type="EMBL" id="CABIJS010000155">
    <property type="protein sequence ID" value="VUZ44897.1"/>
    <property type="molecule type" value="Genomic_DNA"/>
</dbReference>
<feature type="non-terminal residue" evidence="2">
    <location>
        <position position="1"/>
    </location>
</feature>
<reference evidence="2 3" key="1">
    <citation type="submission" date="2019-07" db="EMBL/GenBank/DDBJ databases">
        <authorList>
            <person name="Jastrzebski P J."/>
            <person name="Paukszto L."/>
            <person name="Jastrzebski P J."/>
        </authorList>
    </citation>
    <scope>NUCLEOTIDE SEQUENCE [LARGE SCALE GENOMIC DNA]</scope>
    <source>
        <strain evidence="2 3">WMS-il1</strain>
    </source>
</reference>
<gene>
    <name evidence="2" type="ORF">WMSIL1_LOCUS5054</name>
</gene>
<dbReference type="AlphaFoldDB" id="A0A564YC96"/>
<evidence type="ECO:0000313" key="2">
    <source>
        <dbReference type="EMBL" id="VUZ44897.1"/>
    </source>
</evidence>
<dbReference type="Proteomes" id="UP000321570">
    <property type="component" value="Unassembled WGS sequence"/>
</dbReference>
<keyword evidence="3" id="KW-1185">Reference proteome</keyword>
<accession>A0A564YC96</accession>
<keyword evidence="1" id="KW-0812">Transmembrane</keyword>
<keyword evidence="1" id="KW-1133">Transmembrane helix</keyword>
<keyword evidence="1" id="KW-0472">Membrane</keyword>